<dbReference type="InterPro" id="IPR033906">
    <property type="entry name" value="Lipase_N"/>
</dbReference>
<dbReference type="AlphaFoldDB" id="A0A9P0F392"/>
<dbReference type="GO" id="GO:0016298">
    <property type="term" value="F:lipase activity"/>
    <property type="evidence" value="ECO:0007669"/>
    <property type="project" value="InterPro"/>
</dbReference>
<dbReference type="PRINTS" id="PR00821">
    <property type="entry name" value="TAGLIPASE"/>
</dbReference>
<organism evidence="6 7">
    <name type="scientific">Bemisia tabaci</name>
    <name type="common">Sweetpotato whitefly</name>
    <name type="synonym">Aleurodes tabaci</name>
    <dbReference type="NCBI Taxonomy" id="7038"/>
    <lineage>
        <taxon>Eukaryota</taxon>
        <taxon>Metazoa</taxon>
        <taxon>Ecdysozoa</taxon>
        <taxon>Arthropoda</taxon>
        <taxon>Hexapoda</taxon>
        <taxon>Insecta</taxon>
        <taxon>Pterygota</taxon>
        <taxon>Neoptera</taxon>
        <taxon>Paraneoptera</taxon>
        <taxon>Hemiptera</taxon>
        <taxon>Sternorrhyncha</taxon>
        <taxon>Aleyrodoidea</taxon>
        <taxon>Aleyrodidae</taxon>
        <taxon>Aleyrodinae</taxon>
        <taxon>Bemisia</taxon>
    </lineage>
</organism>
<keyword evidence="7" id="KW-1185">Reference proteome</keyword>
<keyword evidence="3" id="KW-0964">Secreted</keyword>
<evidence type="ECO:0000256" key="4">
    <source>
        <dbReference type="RuleBase" id="RU004262"/>
    </source>
</evidence>
<evidence type="ECO:0000313" key="6">
    <source>
        <dbReference type="EMBL" id="CAH0386371.1"/>
    </source>
</evidence>
<dbReference type="EMBL" id="OU963864">
    <property type="protein sequence ID" value="CAH0386371.1"/>
    <property type="molecule type" value="Genomic_DNA"/>
</dbReference>
<evidence type="ECO:0000313" key="7">
    <source>
        <dbReference type="Proteomes" id="UP001152759"/>
    </source>
</evidence>
<dbReference type="Proteomes" id="UP001152759">
    <property type="component" value="Chromosome 3"/>
</dbReference>
<feature type="domain" description="Lipase" evidence="5">
    <location>
        <begin position="102"/>
        <end position="380"/>
    </location>
</feature>
<evidence type="ECO:0000256" key="3">
    <source>
        <dbReference type="ARBA" id="ARBA00022525"/>
    </source>
</evidence>
<dbReference type="GO" id="GO:0005615">
    <property type="term" value="C:extracellular space"/>
    <property type="evidence" value="ECO:0007669"/>
    <property type="project" value="TreeGrafter"/>
</dbReference>
<dbReference type="SUPFAM" id="SSF53474">
    <property type="entry name" value="alpha/beta-Hydrolases"/>
    <property type="match status" value="1"/>
</dbReference>
<comment type="subcellular location">
    <subcellularLocation>
        <location evidence="1">Secreted</location>
    </subcellularLocation>
</comment>
<sequence>MKMLVAYRATRMRNKYIFSFLCVVFSAIQLAASSPGKFSKALQWKLDVPSELSKSDFERLYTGGMLDERNEEKFEQIQKLRHLQGSKRLGAEHGQVGELDYSDVTLRLYRQKDKDKYYKLKIDDATNFKNAPLNKSLETKIIIHGWMNSGESWFPILMKDTLLNDRDLNVIIVDWSSVSYGFVYPWTASYVPEVGKLVGEVVFALINDNYINVTSVHFVGHSLGAHVAGFAGKRINKLLQKTVPWITGLDPARPCFNGKPAKDRLDVTDAEYVEIVHTCADYLGLLQPIGHIDFYPNGGSLVQPGCSYYDVGACSHARSFQYYAEALTTNRSFIGYPCANIVDFTLGLCDDDDAAKKMGKKYSADSYGKMFLLTRSSAPFHVEPDDHE</sequence>
<comment type="similarity">
    <text evidence="2 4">Belongs to the AB hydrolase superfamily. Lipase family.</text>
</comment>
<dbReference type="InterPro" id="IPR013818">
    <property type="entry name" value="Lipase"/>
</dbReference>
<evidence type="ECO:0000259" key="5">
    <source>
        <dbReference type="Pfam" id="PF00151"/>
    </source>
</evidence>
<dbReference type="PANTHER" id="PTHR11610:SF173">
    <property type="entry name" value="LIPASE DOMAIN-CONTAINING PROTEIN-RELATED"/>
    <property type="match status" value="1"/>
</dbReference>
<dbReference type="PANTHER" id="PTHR11610">
    <property type="entry name" value="LIPASE"/>
    <property type="match status" value="1"/>
</dbReference>
<dbReference type="Gene3D" id="3.40.50.1820">
    <property type="entry name" value="alpha/beta hydrolase"/>
    <property type="match status" value="1"/>
</dbReference>
<evidence type="ECO:0000256" key="1">
    <source>
        <dbReference type="ARBA" id="ARBA00004613"/>
    </source>
</evidence>
<protein>
    <recommendedName>
        <fullName evidence="5">Lipase domain-containing protein</fullName>
    </recommendedName>
</protein>
<gene>
    <name evidence="6" type="ORF">BEMITA_LOCUS5498</name>
</gene>
<proteinExistence type="inferred from homology"/>
<evidence type="ECO:0000256" key="2">
    <source>
        <dbReference type="ARBA" id="ARBA00010701"/>
    </source>
</evidence>
<dbReference type="Pfam" id="PF00151">
    <property type="entry name" value="Lipase"/>
    <property type="match status" value="1"/>
</dbReference>
<dbReference type="PRINTS" id="PR00825">
    <property type="entry name" value="DOLALLERGEN"/>
</dbReference>
<name>A0A9P0F392_BEMTA</name>
<dbReference type="CDD" id="cd00707">
    <property type="entry name" value="Pancreat_lipase_like"/>
    <property type="match status" value="1"/>
</dbReference>
<dbReference type="InterPro" id="IPR000734">
    <property type="entry name" value="TAG_lipase"/>
</dbReference>
<reference evidence="6" key="1">
    <citation type="submission" date="2021-12" db="EMBL/GenBank/DDBJ databases">
        <authorList>
            <person name="King R."/>
        </authorList>
    </citation>
    <scope>NUCLEOTIDE SEQUENCE</scope>
</reference>
<dbReference type="InterPro" id="IPR029058">
    <property type="entry name" value="AB_hydrolase_fold"/>
</dbReference>
<accession>A0A9P0F392</accession>
<dbReference type="InterPro" id="IPR002334">
    <property type="entry name" value="Allerg_PlipaseA1"/>
</dbReference>
<dbReference type="GO" id="GO:0016042">
    <property type="term" value="P:lipid catabolic process"/>
    <property type="evidence" value="ECO:0007669"/>
    <property type="project" value="TreeGrafter"/>
</dbReference>